<dbReference type="PANTHER" id="PTHR43975:SF2">
    <property type="entry name" value="EG:BACR7A4.14 PROTEIN-RELATED"/>
    <property type="match status" value="1"/>
</dbReference>
<sequence>MITNLLQNKKILITGASSGIGRAIAEYFSSQGAQLVITGRNELRLNETFQQLMGEGHHQIIANITNPDNIQNLLKSTVQLVGPLDGVVHCAGIQKTLPLQALKEEQFDEIFSTNVKSAQFITKELRRKGSYNEGCSLVYLSSVAGVCGEPAITTYSASKSALMGLAKSAAIELARNKIRVNCIAPGHVQTEMSNNFAKQLTQQQLINIHEKHPLGLGKAEDVAYAAAYLVSDLAKWVTGTTLFVDGGYSAH</sequence>
<dbReference type="SMART" id="SM00822">
    <property type="entry name" value="PKS_KR"/>
    <property type="match status" value="1"/>
</dbReference>
<dbReference type="AlphaFoldDB" id="A0A8I2DBE1"/>
<evidence type="ECO:0000259" key="2">
    <source>
        <dbReference type="SMART" id="SM00822"/>
    </source>
</evidence>
<dbReference type="Proteomes" id="UP000674270">
    <property type="component" value="Unassembled WGS sequence"/>
</dbReference>
<dbReference type="Pfam" id="PF13561">
    <property type="entry name" value="adh_short_C2"/>
    <property type="match status" value="1"/>
</dbReference>
<comment type="caution">
    <text evidence="3">The sequence shown here is derived from an EMBL/GenBank/DDBJ whole genome shotgun (WGS) entry which is preliminary data.</text>
</comment>
<evidence type="ECO:0000313" key="4">
    <source>
        <dbReference type="Proteomes" id="UP000674270"/>
    </source>
</evidence>
<dbReference type="EMBL" id="JAGKLY010000006">
    <property type="protein sequence ID" value="MBQ0269543.1"/>
    <property type="molecule type" value="Genomic_DNA"/>
</dbReference>
<dbReference type="PRINTS" id="PR00080">
    <property type="entry name" value="SDRFAMILY"/>
</dbReference>
<accession>A0A8I2DBE1</accession>
<dbReference type="InterPro" id="IPR036291">
    <property type="entry name" value="NAD(P)-bd_dom_sf"/>
</dbReference>
<dbReference type="PRINTS" id="PR00081">
    <property type="entry name" value="GDHRDH"/>
</dbReference>
<comment type="similarity">
    <text evidence="1">Belongs to the short-chain dehydrogenases/reductases (SDR) family.</text>
</comment>
<dbReference type="PROSITE" id="PS00061">
    <property type="entry name" value="ADH_SHORT"/>
    <property type="match status" value="1"/>
</dbReference>
<protein>
    <submittedName>
        <fullName evidence="3">SDR family oxidoreductase</fullName>
    </submittedName>
</protein>
<dbReference type="NCBIfam" id="NF005559">
    <property type="entry name" value="PRK07231.1"/>
    <property type="match status" value="1"/>
</dbReference>
<proteinExistence type="inferred from homology"/>
<dbReference type="Gene3D" id="3.40.50.720">
    <property type="entry name" value="NAD(P)-binding Rossmann-like Domain"/>
    <property type="match status" value="1"/>
</dbReference>
<dbReference type="CDD" id="cd05233">
    <property type="entry name" value="SDR_c"/>
    <property type="match status" value="1"/>
</dbReference>
<dbReference type="SUPFAM" id="SSF51735">
    <property type="entry name" value="NAD(P)-binding Rossmann-fold domains"/>
    <property type="match status" value="1"/>
</dbReference>
<dbReference type="RefSeq" id="WP_210848699.1">
    <property type="nucleotide sequence ID" value="NZ_JAGKLY010000006.1"/>
</dbReference>
<reference evidence="3" key="1">
    <citation type="submission" date="2021-03" db="EMBL/GenBank/DDBJ databases">
        <authorList>
            <person name="Stanton E."/>
        </authorList>
    </citation>
    <scope>NUCLEOTIDE SEQUENCE</scope>
    <source>
        <strain evidence="3">2020EL-00113</strain>
    </source>
</reference>
<evidence type="ECO:0000256" key="1">
    <source>
        <dbReference type="ARBA" id="ARBA00006484"/>
    </source>
</evidence>
<gene>
    <name evidence="3" type="ORF">J7T18_14655</name>
</gene>
<name>A0A8I2DBE1_9GAMM</name>
<dbReference type="FunFam" id="3.40.50.720:FF:000084">
    <property type="entry name" value="Short-chain dehydrogenase reductase"/>
    <property type="match status" value="1"/>
</dbReference>
<evidence type="ECO:0000313" key="3">
    <source>
        <dbReference type="EMBL" id="MBQ0269543.1"/>
    </source>
</evidence>
<dbReference type="PANTHER" id="PTHR43975">
    <property type="entry name" value="ZGC:101858"/>
    <property type="match status" value="1"/>
</dbReference>
<dbReference type="InterPro" id="IPR002347">
    <property type="entry name" value="SDR_fam"/>
</dbReference>
<dbReference type="InterPro" id="IPR020904">
    <property type="entry name" value="Sc_DH/Rdtase_CS"/>
</dbReference>
<dbReference type="InterPro" id="IPR057326">
    <property type="entry name" value="KR_dom"/>
</dbReference>
<organism evidence="3 4">
    <name type="scientific">Providencia huaxiensis</name>
    <dbReference type="NCBI Taxonomy" id="2027290"/>
    <lineage>
        <taxon>Bacteria</taxon>
        <taxon>Pseudomonadati</taxon>
        <taxon>Pseudomonadota</taxon>
        <taxon>Gammaproteobacteria</taxon>
        <taxon>Enterobacterales</taxon>
        <taxon>Morganellaceae</taxon>
        <taxon>Providencia</taxon>
    </lineage>
</organism>
<feature type="domain" description="Ketoreductase" evidence="2">
    <location>
        <begin position="9"/>
        <end position="186"/>
    </location>
</feature>